<feature type="compositionally biased region" description="Acidic residues" evidence="4">
    <location>
        <begin position="1082"/>
        <end position="1091"/>
    </location>
</feature>
<proteinExistence type="predicted"/>
<feature type="compositionally biased region" description="Basic and acidic residues" evidence="4">
    <location>
        <begin position="103"/>
        <end position="113"/>
    </location>
</feature>
<organism evidence="5 6">
    <name type="scientific">Pomacea canaliculata</name>
    <name type="common">Golden apple snail</name>
    <dbReference type="NCBI Taxonomy" id="400727"/>
    <lineage>
        <taxon>Eukaryota</taxon>
        <taxon>Metazoa</taxon>
        <taxon>Spiralia</taxon>
        <taxon>Lophotrochozoa</taxon>
        <taxon>Mollusca</taxon>
        <taxon>Gastropoda</taxon>
        <taxon>Caenogastropoda</taxon>
        <taxon>Architaenioglossa</taxon>
        <taxon>Ampullarioidea</taxon>
        <taxon>Ampullariidae</taxon>
        <taxon>Pomacea</taxon>
    </lineage>
</organism>
<dbReference type="GO" id="GO:0010997">
    <property type="term" value="F:anaphase-promoting complex binding"/>
    <property type="evidence" value="ECO:0007669"/>
    <property type="project" value="TreeGrafter"/>
</dbReference>
<feature type="region of interest" description="Disordered" evidence="4">
    <location>
        <begin position="978"/>
        <end position="1017"/>
    </location>
</feature>
<evidence type="ECO:0000256" key="2">
    <source>
        <dbReference type="ARBA" id="ARBA00022553"/>
    </source>
</evidence>
<dbReference type="GO" id="GO:0033314">
    <property type="term" value="P:mitotic DNA replication checkpoint signaling"/>
    <property type="evidence" value="ECO:0007669"/>
    <property type="project" value="TreeGrafter"/>
</dbReference>
<evidence type="ECO:0000256" key="3">
    <source>
        <dbReference type="ARBA" id="ARBA00023242"/>
    </source>
</evidence>
<feature type="compositionally biased region" description="Acidic residues" evidence="4">
    <location>
        <begin position="692"/>
        <end position="714"/>
    </location>
</feature>
<evidence type="ECO:0000256" key="1">
    <source>
        <dbReference type="ARBA" id="ARBA00004123"/>
    </source>
</evidence>
<feature type="compositionally biased region" description="Polar residues" evidence="4">
    <location>
        <begin position="1152"/>
        <end position="1163"/>
    </location>
</feature>
<dbReference type="InterPro" id="IPR024146">
    <property type="entry name" value="Claspin"/>
</dbReference>
<dbReference type="PANTHER" id="PTHR14396:SF10">
    <property type="entry name" value="CLASPIN"/>
    <property type="match status" value="1"/>
</dbReference>
<feature type="compositionally biased region" description="Acidic residues" evidence="4">
    <location>
        <begin position="978"/>
        <end position="1011"/>
    </location>
</feature>
<evidence type="ECO:0008006" key="7">
    <source>
        <dbReference type="Google" id="ProtNLM"/>
    </source>
</evidence>
<feature type="region of interest" description="Disordered" evidence="4">
    <location>
        <begin position="1073"/>
        <end position="1094"/>
    </location>
</feature>
<reference evidence="5 6" key="1">
    <citation type="submission" date="2018-04" db="EMBL/GenBank/DDBJ databases">
        <title>The genome of golden apple snail Pomacea canaliculata provides insight into stress tolerance and invasive adaptation.</title>
        <authorList>
            <person name="Liu C."/>
            <person name="Liu B."/>
            <person name="Ren Y."/>
            <person name="Zhang Y."/>
            <person name="Wang H."/>
            <person name="Li S."/>
            <person name="Jiang F."/>
            <person name="Yin L."/>
            <person name="Zhang G."/>
            <person name="Qian W."/>
            <person name="Fan W."/>
        </authorList>
    </citation>
    <scope>NUCLEOTIDE SEQUENCE [LARGE SCALE GENOMIC DNA]</scope>
    <source>
        <strain evidence="5">SZHN2017</strain>
        <tissue evidence="5">Muscle</tissue>
    </source>
</reference>
<dbReference type="Proteomes" id="UP000245119">
    <property type="component" value="Linkage Group LG8"/>
</dbReference>
<gene>
    <name evidence="5" type="ORF">C0Q70_13130</name>
</gene>
<dbReference type="OrthoDB" id="5859781at2759"/>
<evidence type="ECO:0000256" key="4">
    <source>
        <dbReference type="SAM" id="MobiDB-lite"/>
    </source>
</evidence>
<name>A0A2T7NWE1_POMCA</name>
<comment type="subcellular location">
    <subcellularLocation>
        <location evidence="1">Nucleus</location>
    </subcellularLocation>
</comment>
<sequence>MAPPLTRNFRSGKAKQDYVDCFKVRGISKMTDSTEEKLEDEMEGDKSVYSEKERNFHAKEHPDNVELQDELPGACEHKPSQSQAPIIFDKDLFDAEDSEEDRPDLAGSDRESEGSVNNSSQNEDDGFNEDSVDPKLLKKLQKMKVNRVFVMEQRREREKISRDVANHLKNDLLDLHSETQRLIRESHVSLPYHKPEPKSLKDFMLRAHKKKEIYQTIKFSRDIEKAAIIQEKFAELTHFTLPLLKKKGRSSHSGVNSSDNSQNQEMTSDIERMDLLQQNSQEEQKTSQLLIEEGHYQSSKKKPNILFGKEESLLSEDGSFNSLFEGKPQDSIEVTCNKTAEEGEDCVDNGQNVVSTDCVTKKSENSWSAVGDELVVSLDAASVNVDHSACLYKMTEGLESAVCCKGNITSDAEATSAVQFDSRDSSCMADISQLDERHLPSGDLSPFLRHANEKYRSEVDNECHIVHRDGTVTSDTLVSTEKSAKMQAKNSLKAVKELKSKDTVPKLSRGNGEFIILDSISTQQGESASKPVPAGVKKLMDRLLQQNTRKSVVASQNVEISIVEKDREEQGAREELTLKTVTYSPDMVSQSEVLSSSGGGLEALKQKLQLGIQKRRVEAYTRRLQLYKMENEEDYDADIEGTFEQENEEEAEMTEESDTDFTEDEGNDDDDDDSAASDKDDEDSSKKGNIFIDDEADEDSEDGCDNEEDENDISIEEKSNLQLHLESSDEEEARKLVISDDEDSKETAKEELETGAEEGNEGKSLADLSFSSDGLTPWSRHLQDTQPKRSSLTLPIEDSQDLYGGSESDYNNSLTSQNHQSFLDESEILDADGYLKVATLSTQPSLKHLVQNSIQPEEENMDELMGLCSGKFMGNSQEGMQSGKLPFGNVLSRTFQDTKLPDVLSQSAPQKSEGLECPSQSQASQDGMAALLDLCSGEFISSCRSEILSEAEENGEQEETKKLFKGFTKKGKIRQEFIEEEAELSGSDAESDENDDVAEEDDYLEEEEGDMDVGLSEDQLRDQVGRVHMKQLLDDDARELLRYKEMYLADGDLHAEGMGRQRRFHWKNMDEGSQKDMFANGSDEENLEDVDEKQWRIERHERERFLEEQQEQEMDDDKSQFSKFGKFFLQRKSSDPSVPQEEKPFLKAKLGQLQSLNDKTSPSKFLKPKVPKRGSFLARSKDNLTRIAEMNKPTSLNVSASRSSRSFVFQVGSPEKKVNVGATADQVTPAADIPKTKSSGVKKPPAKKVCLEHVTKVKSQKSIFKLLEK</sequence>
<evidence type="ECO:0000313" key="5">
    <source>
        <dbReference type="EMBL" id="PVD25474.1"/>
    </source>
</evidence>
<comment type="caution">
    <text evidence="5">The sequence shown here is derived from an EMBL/GenBank/DDBJ whole genome shotgun (WGS) entry which is preliminary data.</text>
</comment>
<evidence type="ECO:0000313" key="6">
    <source>
        <dbReference type="Proteomes" id="UP000245119"/>
    </source>
</evidence>
<feature type="region of interest" description="Disordered" evidence="4">
    <location>
        <begin position="902"/>
        <end position="923"/>
    </location>
</feature>
<keyword evidence="2" id="KW-0597">Phosphoprotein</keyword>
<dbReference type="GO" id="GO:0005634">
    <property type="term" value="C:nucleus"/>
    <property type="evidence" value="ECO:0007669"/>
    <property type="project" value="UniProtKB-SubCell"/>
</dbReference>
<feature type="compositionally biased region" description="Acidic residues" evidence="4">
    <location>
        <begin position="645"/>
        <end position="683"/>
    </location>
</feature>
<dbReference type="PANTHER" id="PTHR14396">
    <property type="entry name" value="CLASPIN"/>
    <property type="match status" value="1"/>
</dbReference>
<accession>A0A2T7NWE1</accession>
<feature type="compositionally biased region" description="Polar residues" evidence="4">
    <location>
        <begin position="808"/>
        <end position="818"/>
    </location>
</feature>
<dbReference type="AlphaFoldDB" id="A0A2T7NWE1"/>
<dbReference type="GO" id="GO:0007095">
    <property type="term" value="P:mitotic G2 DNA damage checkpoint signaling"/>
    <property type="evidence" value="ECO:0007669"/>
    <property type="project" value="TreeGrafter"/>
</dbReference>
<feature type="region of interest" description="Disordered" evidence="4">
    <location>
        <begin position="645"/>
        <end position="818"/>
    </location>
</feature>
<protein>
    <recommendedName>
        <fullName evidence="7">Claspin</fullName>
    </recommendedName>
</protein>
<feature type="region of interest" description="Disordered" evidence="4">
    <location>
        <begin position="29"/>
        <end position="131"/>
    </location>
</feature>
<dbReference type="EMBL" id="PZQS01000008">
    <property type="protein sequence ID" value="PVD25474.1"/>
    <property type="molecule type" value="Genomic_DNA"/>
</dbReference>
<feature type="region of interest" description="Disordered" evidence="4">
    <location>
        <begin position="1152"/>
        <end position="1172"/>
    </location>
</feature>
<dbReference type="STRING" id="400727.A0A2T7NWE1"/>
<feature type="compositionally biased region" description="Acidic residues" evidence="4">
    <location>
        <begin position="122"/>
        <end position="131"/>
    </location>
</feature>
<keyword evidence="6" id="KW-1185">Reference proteome</keyword>
<feature type="compositionally biased region" description="Basic and acidic residues" evidence="4">
    <location>
        <begin position="44"/>
        <end position="64"/>
    </location>
</feature>
<keyword evidence="3" id="KW-0539">Nucleus</keyword>